<sequence length="102" mass="11370">MARGSSRSDAVSDTTATLCGLPIELLLEIIQRLDNPALLNLALTCRRMHPFALDIFFSANHIQDPKSGWLAAYRRPFPQSAVLFLYRSSTKCTITLTYLLIG</sequence>
<dbReference type="Gene3D" id="1.20.1280.50">
    <property type="match status" value="1"/>
</dbReference>
<dbReference type="HOGENOM" id="CLU_2277841_0_0_1"/>
<keyword evidence="3" id="KW-1185">Reference proteome</keyword>
<accession>A0A0C2YJP8</accession>
<reference evidence="2 3" key="1">
    <citation type="submission" date="2014-04" db="EMBL/GenBank/DDBJ databases">
        <authorList>
            <consortium name="DOE Joint Genome Institute"/>
            <person name="Kuo A."/>
            <person name="Gay G."/>
            <person name="Dore J."/>
            <person name="Kohler A."/>
            <person name="Nagy L.G."/>
            <person name="Floudas D."/>
            <person name="Copeland A."/>
            <person name="Barry K.W."/>
            <person name="Cichocki N."/>
            <person name="Veneault-Fourrey C."/>
            <person name="LaButti K."/>
            <person name="Lindquist E.A."/>
            <person name="Lipzen A."/>
            <person name="Lundell T."/>
            <person name="Morin E."/>
            <person name="Murat C."/>
            <person name="Sun H."/>
            <person name="Tunlid A."/>
            <person name="Henrissat B."/>
            <person name="Grigoriev I.V."/>
            <person name="Hibbett D.S."/>
            <person name="Martin F."/>
            <person name="Nordberg H.P."/>
            <person name="Cantor M.N."/>
            <person name="Hua S.X."/>
        </authorList>
    </citation>
    <scope>NUCLEOTIDE SEQUENCE [LARGE SCALE GENOMIC DNA]</scope>
    <source>
        <strain evidence="3">h7</strain>
    </source>
</reference>
<evidence type="ECO:0000313" key="3">
    <source>
        <dbReference type="Proteomes" id="UP000053424"/>
    </source>
</evidence>
<feature type="domain" description="F-box" evidence="1">
    <location>
        <begin position="15"/>
        <end position="49"/>
    </location>
</feature>
<name>A0A0C2YJP8_HEBCY</name>
<protein>
    <recommendedName>
        <fullName evidence="1">F-box domain-containing protein</fullName>
    </recommendedName>
</protein>
<dbReference type="PROSITE" id="PS50181">
    <property type="entry name" value="FBOX"/>
    <property type="match status" value="1"/>
</dbReference>
<gene>
    <name evidence="2" type="ORF">M413DRAFT_445291</name>
</gene>
<reference evidence="3" key="2">
    <citation type="submission" date="2015-01" db="EMBL/GenBank/DDBJ databases">
        <title>Evolutionary Origins and Diversification of the Mycorrhizal Mutualists.</title>
        <authorList>
            <consortium name="DOE Joint Genome Institute"/>
            <consortium name="Mycorrhizal Genomics Consortium"/>
            <person name="Kohler A."/>
            <person name="Kuo A."/>
            <person name="Nagy L.G."/>
            <person name="Floudas D."/>
            <person name="Copeland A."/>
            <person name="Barry K.W."/>
            <person name="Cichocki N."/>
            <person name="Veneault-Fourrey C."/>
            <person name="LaButti K."/>
            <person name="Lindquist E.A."/>
            <person name="Lipzen A."/>
            <person name="Lundell T."/>
            <person name="Morin E."/>
            <person name="Murat C."/>
            <person name="Riley R."/>
            <person name="Ohm R."/>
            <person name="Sun H."/>
            <person name="Tunlid A."/>
            <person name="Henrissat B."/>
            <person name="Grigoriev I.V."/>
            <person name="Hibbett D.S."/>
            <person name="Martin F."/>
        </authorList>
    </citation>
    <scope>NUCLEOTIDE SEQUENCE [LARGE SCALE GENOMIC DNA]</scope>
    <source>
        <strain evidence="3">h7</strain>
    </source>
</reference>
<dbReference type="OrthoDB" id="2635672at2759"/>
<dbReference type="Pfam" id="PF12937">
    <property type="entry name" value="F-box-like"/>
    <property type="match status" value="1"/>
</dbReference>
<dbReference type="InterPro" id="IPR036047">
    <property type="entry name" value="F-box-like_dom_sf"/>
</dbReference>
<dbReference type="CDD" id="cd09917">
    <property type="entry name" value="F-box_SF"/>
    <property type="match status" value="1"/>
</dbReference>
<evidence type="ECO:0000259" key="1">
    <source>
        <dbReference type="PROSITE" id="PS50181"/>
    </source>
</evidence>
<evidence type="ECO:0000313" key="2">
    <source>
        <dbReference type="EMBL" id="KIM41252.1"/>
    </source>
</evidence>
<dbReference type="SMART" id="SM00256">
    <property type="entry name" value="FBOX"/>
    <property type="match status" value="1"/>
</dbReference>
<dbReference type="SUPFAM" id="SSF81383">
    <property type="entry name" value="F-box domain"/>
    <property type="match status" value="1"/>
</dbReference>
<proteinExistence type="predicted"/>
<dbReference type="AlphaFoldDB" id="A0A0C2YJP8"/>
<dbReference type="InterPro" id="IPR001810">
    <property type="entry name" value="F-box_dom"/>
</dbReference>
<organism evidence="2 3">
    <name type="scientific">Hebeloma cylindrosporum</name>
    <dbReference type="NCBI Taxonomy" id="76867"/>
    <lineage>
        <taxon>Eukaryota</taxon>
        <taxon>Fungi</taxon>
        <taxon>Dikarya</taxon>
        <taxon>Basidiomycota</taxon>
        <taxon>Agaricomycotina</taxon>
        <taxon>Agaricomycetes</taxon>
        <taxon>Agaricomycetidae</taxon>
        <taxon>Agaricales</taxon>
        <taxon>Agaricineae</taxon>
        <taxon>Hymenogastraceae</taxon>
        <taxon>Hebeloma</taxon>
    </lineage>
</organism>
<dbReference type="Proteomes" id="UP000053424">
    <property type="component" value="Unassembled WGS sequence"/>
</dbReference>
<dbReference type="EMBL" id="KN831780">
    <property type="protein sequence ID" value="KIM41252.1"/>
    <property type="molecule type" value="Genomic_DNA"/>
</dbReference>